<feature type="region of interest" description="Disordered" evidence="4">
    <location>
        <begin position="201"/>
        <end position="220"/>
    </location>
</feature>
<feature type="compositionally biased region" description="Polar residues" evidence="4">
    <location>
        <begin position="525"/>
        <end position="534"/>
    </location>
</feature>
<evidence type="ECO:0000256" key="1">
    <source>
        <dbReference type="ARBA" id="ARBA00022723"/>
    </source>
</evidence>
<protein>
    <recommendedName>
        <fullName evidence="6">RING-CH-type domain-containing protein</fullName>
    </recommendedName>
</protein>
<sequence>MWEWALSFIQEWWQPCCYNNTDNHSSSMATAKESPHSISIDLLQPPPLIHKVGETSEISEVTTSEIIEVKTASQLSKPQHLVLEIPERAFDASTKDDLRINTPQQTPKRVNFSPLPSPTHIFPKFNESSSSPSATRAKPSIKSLIPRLSFKFKNRNSEIEKAAILALGGSPSEIRGKAKMFRTVSFTKLFAARSKRTSSLPVTPIAHSNPESMHGRNTTEKGWVQRPICRSHSVPDLIKDGNINQIESLGGVFRIIPTTPKVAQGTVPTINVNPTTETDGNDHEKEGEDIAEEEAVCRICMVELREGIDDTLKMECDCKGELALAHQECAIKWFSIKGNKTCEVCKQEVKNLPVTLLRIQRPQSRIHRGNGAMHQLEAPRYRVWQDVPVLVIVSMLAYFCFLEQLLVNKMGSGAIAISLPFSCILGLLASMTSTTMVKRRYAWIYAFVQFALVVGFAHIFYSELNVTGVLSVLLATFAGFGGAMCFTSIIYEILKVRERWHSWPNQTHGTAEIEPPQESLEHVPLQQNEPQQRGGSIEAVQPAETGHTLQNETGLQSRQTQESGQQS</sequence>
<dbReference type="InterPro" id="IPR011016">
    <property type="entry name" value="Znf_RING-CH"/>
</dbReference>
<dbReference type="PANTHER" id="PTHR46158">
    <property type="entry name" value="OS02G0165000 PROTEIN"/>
    <property type="match status" value="1"/>
</dbReference>
<feature type="transmembrane region" description="Helical" evidence="5">
    <location>
        <begin position="387"/>
        <end position="407"/>
    </location>
</feature>
<reference evidence="7 8" key="1">
    <citation type="submission" date="2024-04" db="EMBL/GenBank/DDBJ databases">
        <title>The reference genome of an endangered Asteraceae, Deinandra increscens subsp. villosa, native to the Central Coast of California.</title>
        <authorList>
            <person name="Guilliams M."/>
            <person name="Hasenstab-Lehman K."/>
            <person name="Meyer R."/>
            <person name="Mcevoy S."/>
        </authorList>
    </citation>
    <scope>NUCLEOTIDE SEQUENCE [LARGE SCALE GENOMIC DNA]</scope>
    <source>
        <tissue evidence="7">Leaf</tissue>
    </source>
</reference>
<feature type="region of interest" description="Disordered" evidence="4">
    <location>
        <begin position="506"/>
        <end position="567"/>
    </location>
</feature>
<evidence type="ECO:0000256" key="3">
    <source>
        <dbReference type="ARBA" id="ARBA00022833"/>
    </source>
</evidence>
<evidence type="ECO:0000313" key="8">
    <source>
        <dbReference type="Proteomes" id="UP001408789"/>
    </source>
</evidence>
<evidence type="ECO:0000256" key="2">
    <source>
        <dbReference type="ARBA" id="ARBA00022771"/>
    </source>
</evidence>
<dbReference type="SMART" id="SM00744">
    <property type="entry name" value="RINGv"/>
    <property type="match status" value="1"/>
</dbReference>
<keyword evidence="5" id="KW-0812">Transmembrane</keyword>
<feature type="transmembrane region" description="Helical" evidence="5">
    <location>
        <begin position="413"/>
        <end position="430"/>
    </location>
</feature>
<dbReference type="PANTHER" id="PTHR46158:SF10">
    <property type="entry name" value="RING-CH-TYPE DOMAIN-CONTAINING PROTEIN"/>
    <property type="match status" value="1"/>
</dbReference>
<dbReference type="AlphaFoldDB" id="A0AAP0CR15"/>
<feature type="domain" description="RING-CH-type" evidence="6">
    <location>
        <begin position="289"/>
        <end position="352"/>
    </location>
</feature>
<gene>
    <name evidence="7" type="ORF">SSX86_018617</name>
</gene>
<feature type="compositionally biased region" description="Polar residues" evidence="4">
    <location>
        <begin position="547"/>
        <end position="567"/>
    </location>
</feature>
<evidence type="ECO:0000259" key="6">
    <source>
        <dbReference type="PROSITE" id="PS51292"/>
    </source>
</evidence>
<keyword evidence="8" id="KW-1185">Reference proteome</keyword>
<dbReference type="EMBL" id="JBCNJP010000019">
    <property type="protein sequence ID" value="KAK9061436.1"/>
    <property type="molecule type" value="Genomic_DNA"/>
</dbReference>
<organism evidence="7 8">
    <name type="scientific">Deinandra increscens subsp. villosa</name>
    <dbReference type="NCBI Taxonomy" id="3103831"/>
    <lineage>
        <taxon>Eukaryota</taxon>
        <taxon>Viridiplantae</taxon>
        <taxon>Streptophyta</taxon>
        <taxon>Embryophyta</taxon>
        <taxon>Tracheophyta</taxon>
        <taxon>Spermatophyta</taxon>
        <taxon>Magnoliopsida</taxon>
        <taxon>eudicotyledons</taxon>
        <taxon>Gunneridae</taxon>
        <taxon>Pentapetalae</taxon>
        <taxon>asterids</taxon>
        <taxon>campanulids</taxon>
        <taxon>Asterales</taxon>
        <taxon>Asteraceae</taxon>
        <taxon>Asteroideae</taxon>
        <taxon>Heliantheae alliance</taxon>
        <taxon>Madieae</taxon>
        <taxon>Madiinae</taxon>
        <taxon>Deinandra</taxon>
    </lineage>
</organism>
<keyword evidence="5" id="KW-0472">Membrane</keyword>
<evidence type="ECO:0000256" key="5">
    <source>
        <dbReference type="SAM" id="Phobius"/>
    </source>
</evidence>
<dbReference type="InterPro" id="IPR013083">
    <property type="entry name" value="Znf_RING/FYVE/PHD"/>
</dbReference>
<evidence type="ECO:0000256" key="4">
    <source>
        <dbReference type="SAM" id="MobiDB-lite"/>
    </source>
</evidence>
<feature type="region of interest" description="Disordered" evidence="4">
    <location>
        <begin position="266"/>
        <end position="288"/>
    </location>
</feature>
<feature type="transmembrane region" description="Helical" evidence="5">
    <location>
        <begin position="442"/>
        <end position="461"/>
    </location>
</feature>
<dbReference type="Pfam" id="PF12906">
    <property type="entry name" value="RINGv"/>
    <property type="match status" value="1"/>
</dbReference>
<keyword evidence="5" id="KW-1133">Transmembrane helix</keyword>
<evidence type="ECO:0000313" key="7">
    <source>
        <dbReference type="EMBL" id="KAK9061436.1"/>
    </source>
</evidence>
<keyword evidence="3" id="KW-0862">Zinc</keyword>
<accession>A0AAP0CR15</accession>
<dbReference type="CDD" id="cd16495">
    <property type="entry name" value="RING_CH-C4HC3_MARCH"/>
    <property type="match status" value="1"/>
</dbReference>
<dbReference type="GO" id="GO:0008270">
    <property type="term" value="F:zinc ion binding"/>
    <property type="evidence" value="ECO:0007669"/>
    <property type="project" value="UniProtKB-KW"/>
</dbReference>
<dbReference type="Proteomes" id="UP001408789">
    <property type="component" value="Unassembled WGS sequence"/>
</dbReference>
<dbReference type="PROSITE" id="PS51292">
    <property type="entry name" value="ZF_RING_CH"/>
    <property type="match status" value="1"/>
</dbReference>
<dbReference type="SUPFAM" id="SSF57850">
    <property type="entry name" value="RING/U-box"/>
    <property type="match status" value="1"/>
</dbReference>
<proteinExistence type="predicted"/>
<feature type="compositionally biased region" description="Polar residues" evidence="4">
    <location>
        <begin position="266"/>
        <end position="278"/>
    </location>
</feature>
<keyword evidence="1" id="KW-0479">Metal-binding</keyword>
<dbReference type="Gene3D" id="3.30.40.10">
    <property type="entry name" value="Zinc/RING finger domain, C3HC4 (zinc finger)"/>
    <property type="match status" value="1"/>
</dbReference>
<feature type="transmembrane region" description="Helical" evidence="5">
    <location>
        <begin position="467"/>
        <end position="491"/>
    </location>
</feature>
<name>A0AAP0CR15_9ASTR</name>
<keyword evidence="2" id="KW-0863">Zinc-finger</keyword>
<comment type="caution">
    <text evidence="7">The sequence shown here is derived from an EMBL/GenBank/DDBJ whole genome shotgun (WGS) entry which is preliminary data.</text>
</comment>